<dbReference type="OrthoDB" id="121140at2"/>
<evidence type="ECO:0000256" key="2">
    <source>
        <dbReference type="SAM" id="Phobius"/>
    </source>
</evidence>
<feature type="compositionally biased region" description="Low complexity" evidence="1">
    <location>
        <begin position="331"/>
        <end position="344"/>
    </location>
</feature>
<feature type="transmembrane region" description="Helical" evidence="2">
    <location>
        <begin position="163"/>
        <end position="196"/>
    </location>
</feature>
<evidence type="ECO:0000256" key="1">
    <source>
        <dbReference type="SAM" id="MobiDB-lite"/>
    </source>
</evidence>
<reference evidence="4" key="1">
    <citation type="submission" date="2018-02" db="EMBL/GenBank/DDBJ databases">
        <authorList>
            <person name="Hausmann B."/>
        </authorList>
    </citation>
    <scope>NUCLEOTIDE SEQUENCE [LARGE SCALE GENOMIC DNA]</scope>
    <source>
        <strain evidence="4">Peat soil MAG SbA5</strain>
    </source>
</reference>
<feature type="transmembrane region" description="Helical" evidence="2">
    <location>
        <begin position="25"/>
        <end position="54"/>
    </location>
</feature>
<dbReference type="PANTHER" id="PTHR33133:SF1">
    <property type="entry name" value="EXPRESSED PROTEIN-RELATED"/>
    <property type="match status" value="1"/>
</dbReference>
<keyword evidence="2" id="KW-0812">Transmembrane</keyword>
<keyword evidence="2" id="KW-1133">Transmembrane helix</keyword>
<protein>
    <recommendedName>
        <fullName evidence="5">Glycerophosphoryl diester phosphodiesterase membrane domain-containing protein</fullName>
    </recommendedName>
</protein>
<dbReference type="Proteomes" id="UP000239735">
    <property type="component" value="Unassembled WGS sequence"/>
</dbReference>
<organism evidence="3 4">
    <name type="scientific">Candidatus Sulfuritelmatomonas gaucii</name>
    <dbReference type="NCBI Taxonomy" id="2043161"/>
    <lineage>
        <taxon>Bacteria</taxon>
        <taxon>Pseudomonadati</taxon>
        <taxon>Acidobacteriota</taxon>
        <taxon>Terriglobia</taxon>
        <taxon>Terriglobales</taxon>
        <taxon>Acidobacteriaceae</taxon>
        <taxon>Candidatus Sulfuritelmatomonas</taxon>
    </lineage>
</organism>
<proteinExistence type="predicted"/>
<feature type="transmembrane region" description="Helical" evidence="2">
    <location>
        <begin position="122"/>
        <end position="151"/>
    </location>
</feature>
<feature type="region of interest" description="Disordered" evidence="1">
    <location>
        <begin position="317"/>
        <end position="359"/>
    </location>
</feature>
<feature type="transmembrane region" description="Helical" evidence="2">
    <location>
        <begin position="217"/>
        <end position="250"/>
    </location>
</feature>
<feature type="transmembrane region" description="Helical" evidence="2">
    <location>
        <begin position="66"/>
        <end position="88"/>
    </location>
</feature>
<sequence length="359" mass="37497">MNESLRPLTLGEILDRTAQLYRRNFLLFAGVAALPIGVMIAIGVLAGALVVAAAAALKGSSGSNPIAILALVALIALTLPLYIAAYVYSTAGLTQAAVSANRGEKLTIRAALASGRARFWTYLWFLVLQGLVVAGIPLAAAGGVAVILFYLVTLTGGGVAAGVASGFFVFVAFGAALVVIVWLALGYSVGMAVCVVEQKTAWESLMRAWKLSHGTRGRIFVMFLLVVALTMVVSMIAYIPFLIIVGVITAAGHSAQTASVAMVVAELLNVIVNFTLQTLLTPVAWIALVLFYYDQRMRKEGFDIEWMMQQAGLLSQQAGSGHAPSQPEPGPAGFASAAAASEAGTISGPTLPPDTVEER</sequence>
<accession>A0A2N9LPD1</accession>
<keyword evidence="2" id="KW-0472">Membrane</keyword>
<name>A0A2N9LPD1_9BACT</name>
<evidence type="ECO:0008006" key="5">
    <source>
        <dbReference type="Google" id="ProtNLM"/>
    </source>
</evidence>
<evidence type="ECO:0000313" key="3">
    <source>
        <dbReference type="EMBL" id="SPE24945.1"/>
    </source>
</evidence>
<feature type="transmembrane region" description="Helical" evidence="2">
    <location>
        <begin position="270"/>
        <end position="293"/>
    </location>
</feature>
<dbReference type="PANTHER" id="PTHR33133">
    <property type="entry name" value="OS08G0107100 PROTEIN-RELATED"/>
    <property type="match status" value="1"/>
</dbReference>
<evidence type="ECO:0000313" key="4">
    <source>
        <dbReference type="Proteomes" id="UP000239735"/>
    </source>
</evidence>
<gene>
    <name evidence="3" type="ORF">SBA5_470066</name>
</gene>
<dbReference type="EMBL" id="OKRB01000105">
    <property type="protein sequence ID" value="SPE24945.1"/>
    <property type="molecule type" value="Genomic_DNA"/>
</dbReference>
<dbReference type="AlphaFoldDB" id="A0A2N9LPD1"/>